<dbReference type="SMART" id="SM00822">
    <property type="entry name" value="PKS_KR"/>
    <property type="match status" value="1"/>
</dbReference>
<proteinExistence type="inferred from homology"/>
<gene>
    <name evidence="5" type="ORF">D9Q98_001259</name>
</gene>
<evidence type="ECO:0000313" key="6">
    <source>
        <dbReference type="Proteomes" id="UP001055712"/>
    </source>
</evidence>
<dbReference type="GO" id="GO:0016491">
    <property type="term" value="F:oxidoreductase activity"/>
    <property type="evidence" value="ECO:0007669"/>
    <property type="project" value="UniProtKB-KW"/>
</dbReference>
<organism evidence="5 6">
    <name type="scientific">Chlorella vulgaris</name>
    <name type="common">Green alga</name>
    <dbReference type="NCBI Taxonomy" id="3077"/>
    <lineage>
        <taxon>Eukaryota</taxon>
        <taxon>Viridiplantae</taxon>
        <taxon>Chlorophyta</taxon>
        <taxon>core chlorophytes</taxon>
        <taxon>Trebouxiophyceae</taxon>
        <taxon>Chlorellales</taxon>
        <taxon>Chlorellaceae</taxon>
        <taxon>Chlorella clade</taxon>
        <taxon>Chlorella</taxon>
    </lineage>
</organism>
<comment type="similarity">
    <text evidence="1">Belongs to the short-chain dehydrogenases/reductases (SDR) family.</text>
</comment>
<dbReference type="InterPro" id="IPR020904">
    <property type="entry name" value="Sc_DH/Rdtase_CS"/>
</dbReference>
<dbReference type="PRINTS" id="PR00080">
    <property type="entry name" value="SDRFAMILY"/>
</dbReference>
<feature type="domain" description="Ketoreductase" evidence="4">
    <location>
        <begin position="7"/>
        <end position="187"/>
    </location>
</feature>
<evidence type="ECO:0000256" key="1">
    <source>
        <dbReference type="ARBA" id="ARBA00006484"/>
    </source>
</evidence>
<keyword evidence="6" id="KW-1185">Reference proteome</keyword>
<dbReference type="OrthoDB" id="294295at2759"/>
<keyword evidence="2" id="KW-0560">Oxidoreductase</keyword>
<dbReference type="NCBIfam" id="NF005559">
    <property type="entry name" value="PRK07231.1"/>
    <property type="match status" value="1"/>
</dbReference>
<sequence>MSKLVGKVALITGGARGIGLATAQALGKEGAKVVVADIDADAVRQAATQLQAEGVEACSIACDVGDKAQVHAAVAEAVGRYGSLDIAVANAGIVRSADFLDMSEADFDAVLRVNLKGTFLTGQAAAKQMVAQGRGGVIVNMSSVNGITAIPTIAAYNASKGGIDNLTRCMALALAPHKIRVNAVGPGSIMTDVLQSVVTDKEAMGRVLSRTPMLRVGEPSEVASVVCFLSSNDSSYMTGQTLYVDGGRLALNYTVKVPEEAI</sequence>
<reference evidence="5" key="1">
    <citation type="journal article" date="2019" name="Plant J.">
        <title>Chlorella vulgaris genome assembly and annotation reveals the molecular basis for metabolic acclimation to high light conditions.</title>
        <authorList>
            <person name="Cecchin M."/>
            <person name="Marcolungo L."/>
            <person name="Rossato M."/>
            <person name="Girolomoni L."/>
            <person name="Cosentino E."/>
            <person name="Cuine S."/>
            <person name="Li-Beisson Y."/>
            <person name="Delledonne M."/>
            <person name="Ballottari M."/>
        </authorList>
    </citation>
    <scope>NUCLEOTIDE SEQUENCE</scope>
    <source>
        <strain evidence="5">211/11P</strain>
    </source>
</reference>
<accession>A0A9D4TZT7</accession>
<dbReference type="PANTHER" id="PTHR24321:SF8">
    <property type="entry name" value="ESTRADIOL 17-BETA-DEHYDROGENASE 8-RELATED"/>
    <property type="match status" value="1"/>
</dbReference>
<dbReference type="Proteomes" id="UP001055712">
    <property type="component" value="Unassembled WGS sequence"/>
</dbReference>
<reference evidence="5" key="2">
    <citation type="submission" date="2020-11" db="EMBL/GenBank/DDBJ databases">
        <authorList>
            <person name="Cecchin M."/>
            <person name="Marcolungo L."/>
            <person name="Rossato M."/>
            <person name="Girolomoni L."/>
            <person name="Cosentino E."/>
            <person name="Cuine S."/>
            <person name="Li-Beisson Y."/>
            <person name="Delledonne M."/>
            <person name="Ballottari M."/>
        </authorList>
    </citation>
    <scope>NUCLEOTIDE SEQUENCE</scope>
    <source>
        <strain evidence="5">211/11P</strain>
        <tissue evidence="5">Whole cell</tissue>
    </source>
</reference>
<evidence type="ECO:0000313" key="5">
    <source>
        <dbReference type="EMBL" id="KAI3438842.1"/>
    </source>
</evidence>
<dbReference type="PROSITE" id="PS00061">
    <property type="entry name" value="ADH_SHORT"/>
    <property type="match status" value="1"/>
</dbReference>
<dbReference type="Pfam" id="PF13561">
    <property type="entry name" value="adh_short_C2"/>
    <property type="match status" value="1"/>
</dbReference>
<dbReference type="InterPro" id="IPR057326">
    <property type="entry name" value="KR_dom"/>
</dbReference>
<dbReference type="InterPro" id="IPR002347">
    <property type="entry name" value="SDR_fam"/>
</dbReference>
<dbReference type="AlphaFoldDB" id="A0A9D4TZT7"/>
<name>A0A9D4TZT7_CHLVU</name>
<dbReference type="PANTHER" id="PTHR24321">
    <property type="entry name" value="DEHYDROGENASES, SHORT CHAIN"/>
    <property type="match status" value="1"/>
</dbReference>
<evidence type="ECO:0000256" key="2">
    <source>
        <dbReference type="ARBA" id="ARBA00023002"/>
    </source>
</evidence>
<dbReference type="PRINTS" id="PR00081">
    <property type="entry name" value="GDHRDH"/>
</dbReference>
<comment type="caution">
    <text evidence="5">The sequence shown here is derived from an EMBL/GenBank/DDBJ whole genome shotgun (WGS) entry which is preliminary data.</text>
</comment>
<dbReference type="Gene3D" id="3.40.50.720">
    <property type="entry name" value="NAD(P)-binding Rossmann-like Domain"/>
    <property type="match status" value="1"/>
</dbReference>
<keyword evidence="3" id="KW-0520">NAD</keyword>
<evidence type="ECO:0000256" key="3">
    <source>
        <dbReference type="ARBA" id="ARBA00023027"/>
    </source>
</evidence>
<protein>
    <recommendedName>
        <fullName evidence="4">Ketoreductase domain-containing protein</fullName>
    </recommendedName>
</protein>
<dbReference type="EMBL" id="SIDB01000001">
    <property type="protein sequence ID" value="KAI3438842.1"/>
    <property type="molecule type" value="Genomic_DNA"/>
</dbReference>
<dbReference type="SUPFAM" id="SSF51735">
    <property type="entry name" value="NAD(P)-binding Rossmann-fold domains"/>
    <property type="match status" value="1"/>
</dbReference>
<evidence type="ECO:0000259" key="4">
    <source>
        <dbReference type="SMART" id="SM00822"/>
    </source>
</evidence>
<dbReference type="InterPro" id="IPR036291">
    <property type="entry name" value="NAD(P)-bd_dom_sf"/>
</dbReference>
<dbReference type="FunFam" id="3.40.50.720:FF:000084">
    <property type="entry name" value="Short-chain dehydrogenase reductase"/>
    <property type="match status" value="1"/>
</dbReference>